<gene>
    <name evidence="1" type="ORF">SAMN06273570_0740</name>
</gene>
<dbReference type="GO" id="GO:0016740">
    <property type="term" value="F:transferase activity"/>
    <property type="evidence" value="ECO:0007669"/>
    <property type="project" value="UniProtKB-KW"/>
</dbReference>
<evidence type="ECO:0000313" key="2">
    <source>
        <dbReference type="Proteomes" id="UP000219271"/>
    </source>
</evidence>
<name>A0A286BQB3_9GAMM</name>
<dbReference type="RefSeq" id="WP_097094644.1">
    <property type="nucleotide sequence ID" value="NZ_OCMY01000001.1"/>
</dbReference>
<sequence length="446" mass="52161">MNNNKTIFIGIASYRDAELVPTLLDILARAQHAERLHIAICWQDNGKLHPFIDSGFIPQLVGEHHGHTLYRLIKGNAQIQLLAVDYLKSQGACWARHMSNTLYNGESYHLQIDSHSRFTAHWDSEMIAMLESLRSQSPRPILTHYPPPYTPEQNKEQRSNKVSRLIFSQFNDKGVVSLNSVDMVEEQPRRSGYLAAGYLFSDGHFIENVPYDPQLFFIGEEISLAARAFTHGYDLYTPHKVLLWHYYGRAKSPKFWSDHTNEAKKSGQVDQVWWERDNISYQRILSLLGISDKQVDLGHWCLGTHRTLQEYQYRIGVDFRQQRIHPLIKAKEKLTWFDHLPEEHELWQQQLVSPHLRMWQLTHADVDILRKDVLWWQLSVYQADNTPLINQQLSPEELLKLKSNDNGEKFDLRVYFDTQRPVAPHCVRLCPYIDGEGWGDIKERAW</sequence>
<dbReference type="InterPro" id="IPR021067">
    <property type="entry name" value="Glycosyltransferase"/>
</dbReference>
<keyword evidence="1" id="KW-0808">Transferase</keyword>
<proteinExistence type="predicted"/>
<dbReference type="SUPFAM" id="SSF53448">
    <property type="entry name" value="Nucleotide-diphospho-sugar transferases"/>
    <property type="match status" value="1"/>
</dbReference>
<evidence type="ECO:0000313" key="1">
    <source>
        <dbReference type="EMBL" id="SOD36342.1"/>
    </source>
</evidence>
<dbReference type="OrthoDB" id="8738370at2"/>
<protein>
    <submittedName>
        <fullName evidence="1">Glycosyltransferase (GlcNAc)</fullName>
    </submittedName>
</protein>
<dbReference type="InterPro" id="IPR029044">
    <property type="entry name" value="Nucleotide-diphossugar_trans"/>
</dbReference>
<dbReference type="AlphaFoldDB" id="A0A286BQB3"/>
<dbReference type="PANTHER" id="PTHR34496:SF10">
    <property type="entry name" value="GLCNAC TRANSFERASE"/>
    <property type="match status" value="1"/>
</dbReference>
<organism evidence="1 2">
    <name type="scientific">Candidatus Pantoea floridensis</name>
    <dbReference type="NCBI Taxonomy" id="1938870"/>
    <lineage>
        <taxon>Bacteria</taxon>
        <taxon>Pseudomonadati</taxon>
        <taxon>Pseudomonadota</taxon>
        <taxon>Gammaproteobacteria</taxon>
        <taxon>Enterobacterales</taxon>
        <taxon>Erwiniaceae</taxon>
        <taxon>Pantoea</taxon>
    </lineage>
</organism>
<reference evidence="2" key="1">
    <citation type="submission" date="2017-09" db="EMBL/GenBank/DDBJ databases">
        <authorList>
            <person name="Varghese N."/>
            <person name="Submissions S."/>
        </authorList>
    </citation>
    <scope>NUCLEOTIDE SEQUENCE [LARGE SCALE GENOMIC DNA]</scope>
    <source>
        <strain evidence="2">JKS000234</strain>
    </source>
</reference>
<dbReference type="Proteomes" id="UP000219271">
    <property type="component" value="Unassembled WGS sequence"/>
</dbReference>
<dbReference type="PANTHER" id="PTHR34496">
    <property type="entry name" value="GLCNAC TRANSFERASE-RELATED"/>
    <property type="match status" value="1"/>
</dbReference>
<accession>A0A286BQB3</accession>
<dbReference type="EMBL" id="OCMY01000001">
    <property type="protein sequence ID" value="SOD36342.1"/>
    <property type="molecule type" value="Genomic_DNA"/>
</dbReference>
<keyword evidence="2" id="KW-1185">Reference proteome</keyword>
<dbReference type="Pfam" id="PF11397">
    <property type="entry name" value="GlcNAc"/>
    <property type="match status" value="2"/>
</dbReference>